<dbReference type="Proteomes" id="UP000612349">
    <property type="component" value="Unassembled WGS sequence"/>
</dbReference>
<feature type="binding site" evidence="2">
    <location>
        <position position="53"/>
    </location>
    <ligand>
        <name>Fe cation</name>
        <dbReference type="ChEBI" id="CHEBI:24875"/>
    </ligand>
</feature>
<dbReference type="InterPro" id="IPR008778">
    <property type="entry name" value="Pirin_C_dom"/>
</dbReference>
<feature type="binding site" evidence="2">
    <location>
        <position position="55"/>
    </location>
    <ligand>
        <name>Fe cation</name>
        <dbReference type="ChEBI" id="CHEBI:24875"/>
    </ligand>
</feature>
<gene>
    <name evidence="6" type="ORF">GCM10010990_25680</name>
</gene>
<dbReference type="Pfam" id="PF05726">
    <property type="entry name" value="Pirin_C"/>
    <property type="match status" value="1"/>
</dbReference>
<dbReference type="OrthoDB" id="9780903at2"/>
<protein>
    <recommendedName>
        <fullName evidence="8">Pirin</fullName>
    </recommendedName>
</protein>
<keyword evidence="2" id="KW-0479">Metal-binding</keyword>
<evidence type="ECO:0008006" key="8">
    <source>
        <dbReference type="Google" id="ProtNLM"/>
    </source>
</evidence>
<dbReference type="RefSeq" id="WP_082922049.1">
    <property type="nucleotide sequence ID" value="NZ_BMIP01000006.1"/>
</dbReference>
<name>A0A917DVG3_9SPHN</name>
<comment type="caution">
    <text evidence="6">The sequence shown here is derived from an EMBL/GenBank/DDBJ whole genome shotgun (WGS) entry which is preliminary data.</text>
</comment>
<dbReference type="Pfam" id="PF02678">
    <property type="entry name" value="Pirin"/>
    <property type="match status" value="1"/>
</dbReference>
<evidence type="ECO:0000256" key="3">
    <source>
        <dbReference type="RuleBase" id="RU003457"/>
    </source>
</evidence>
<feature type="binding site" evidence="2">
    <location>
        <position position="100"/>
    </location>
    <ligand>
        <name>Fe cation</name>
        <dbReference type="ChEBI" id="CHEBI:24875"/>
    </ligand>
</feature>
<dbReference type="PANTHER" id="PTHR13903:SF8">
    <property type="entry name" value="PIRIN"/>
    <property type="match status" value="1"/>
</dbReference>
<keyword evidence="7" id="KW-1185">Reference proteome</keyword>
<dbReference type="AlphaFoldDB" id="A0A917DVG3"/>
<dbReference type="InterPro" id="IPR011051">
    <property type="entry name" value="RmlC_Cupin_sf"/>
</dbReference>
<dbReference type="SUPFAM" id="SSF51182">
    <property type="entry name" value="RmlC-like cupins"/>
    <property type="match status" value="1"/>
</dbReference>
<evidence type="ECO:0000256" key="1">
    <source>
        <dbReference type="ARBA" id="ARBA00008416"/>
    </source>
</evidence>
<sequence length="286" mass="29786">MTILLSSVHKAEAMTLGSGFSARHIELSLLGGAADPIVAFDDYRMRTVTFAPHPHAGFSAVSYVFEDSSGGLRNRDSLGNDFVVGPGGIVWTQAGAGVQHDELPDEDGREVRGLQIFINLSAAAKETPPQIHRASGAEIPEEITGGGSRIRVVVGDHGASSSKVQPVEPVRLLDMAVAANDVIDVPLESGHNLVAYCVSGGARLSASGTMRDLGQGDYLAASAPERNGVLQIASPSGAQLVLLSGKALNEPVVQYGPFIMTSGAQVRAAAARYQSGAMGRLEPLPH</sequence>
<dbReference type="InterPro" id="IPR014710">
    <property type="entry name" value="RmlC-like_jellyroll"/>
</dbReference>
<comment type="similarity">
    <text evidence="1 3">Belongs to the pirin family.</text>
</comment>
<evidence type="ECO:0000313" key="6">
    <source>
        <dbReference type="EMBL" id="GGD74906.1"/>
    </source>
</evidence>
<dbReference type="InterPro" id="IPR003829">
    <property type="entry name" value="Pirin_N_dom"/>
</dbReference>
<dbReference type="Gene3D" id="2.60.120.10">
    <property type="entry name" value="Jelly Rolls"/>
    <property type="match status" value="2"/>
</dbReference>
<evidence type="ECO:0000259" key="4">
    <source>
        <dbReference type="Pfam" id="PF02678"/>
    </source>
</evidence>
<dbReference type="PANTHER" id="PTHR13903">
    <property type="entry name" value="PIRIN-RELATED"/>
    <property type="match status" value="1"/>
</dbReference>
<comment type="cofactor">
    <cofactor evidence="2">
        <name>Fe cation</name>
        <dbReference type="ChEBI" id="CHEBI:24875"/>
    </cofactor>
    <text evidence="2">Binds 1 Fe cation per subunit.</text>
</comment>
<dbReference type="EMBL" id="BMIP01000006">
    <property type="protein sequence ID" value="GGD74906.1"/>
    <property type="molecule type" value="Genomic_DNA"/>
</dbReference>
<feature type="domain" description="Pirin C-terminal" evidence="5">
    <location>
        <begin position="173"/>
        <end position="278"/>
    </location>
</feature>
<evidence type="ECO:0000259" key="5">
    <source>
        <dbReference type="Pfam" id="PF05726"/>
    </source>
</evidence>
<reference evidence="6" key="2">
    <citation type="submission" date="2020-09" db="EMBL/GenBank/DDBJ databases">
        <authorList>
            <person name="Sun Q."/>
            <person name="Zhou Y."/>
        </authorList>
    </citation>
    <scope>NUCLEOTIDE SEQUENCE</scope>
    <source>
        <strain evidence="6">CGMCC 1.15360</strain>
    </source>
</reference>
<accession>A0A917DVG3</accession>
<reference evidence="6" key="1">
    <citation type="journal article" date="2014" name="Int. J. Syst. Evol. Microbiol.">
        <title>Complete genome sequence of Corynebacterium casei LMG S-19264T (=DSM 44701T), isolated from a smear-ripened cheese.</title>
        <authorList>
            <consortium name="US DOE Joint Genome Institute (JGI-PGF)"/>
            <person name="Walter F."/>
            <person name="Albersmeier A."/>
            <person name="Kalinowski J."/>
            <person name="Ruckert C."/>
        </authorList>
    </citation>
    <scope>NUCLEOTIDE SEQUENCE</scope>
    <source>
        <strain evidence="6">CGMCC 1.15360</strain>
    </source>
</reference>
<dbReference type="InterPro" id="IPR012093">
    <property type="entry name" value="Pirin"/>
</dbReference>
<feature type="binding site" evidence="2">
    <location>
        <position position="102"/>
    </location>
    <ligand>
        <name>Fe cation</name>
        <dbReference type="ChEBI" id="CHEBI:24875"/>
    </ligand>
</feature>
<evidence type="ECO:0000313" key="7">
    <source>
        <dbReference type="Proteomes" id="UP000612349"/>
    </source>
</evidence>
<evidence type="ECO:0000256" key="2">
    <source>
        <dbReference type="PIRSR" id="PIRSR006232-1"/>
    </source>
</evidence>
<dbReference type="GO" id="GO:0046872">
    <property type="term" value="F:metal ion binding"/>
    <property type="evidence" value="ECO:0007669"/>
    <property type="project" value="UniProtKB-KW"/>
</dbReference>
<keyword evidence="2" id="KW-0408">Iron</keyword>
<feature type="domain" description="Pirin N-terminal" evidence="4">
    <location>
        <begin position="45"/>
        <end position="118"/>
    </location>
</feature>
<organism evidence="6 7">
    <name type="scientific">Croceicoccus mobilis</name>
    <dbReference type="NCBI Taxonomy" id="1703339"/>
    <lineage>
        <taxon>Bacteria</taxon>
        <taxon>Pseudomonadati</taxon>
        <taxon>Pseudomonadota</taxon>
        <taxon>Alphaproteobacteria</taxon>
        <taxon>Sphingomonadales</taxon>
        <taxon>Erythrobacteraceae</taxon>
        <taxon>Croceicoccus</taxon>
    </lineage>
</organism>
<proteinExistence type="inferred from homology"/>
<dbReference type="PIRSF" id="PIRSF006232">
    <property type="entry name" value="Pirin"/>
    <property type="match status" value="1"/>
</dbReference>